<dbReference type="PANTHER" id="PTHR45934:SF20">
    <property type="entry name" value="MONOOXYGENASE 2-RELATED"/>
    <property type="match status" value="1"/>
</dbReference>
<dbReference type="InterPro" id="IPR002938">
    <property type="entry name" value="FAD-bd"/>
</dbReference>
<evidence type="ECO:0000256" key="2">
    <source>
        <dbReference type="ARBA" id="ARBA00023033"/>
    </source>
</evidence>
<organism evidence="5 6">
    <name type="scientific">Rehmannia glutinosa</name>
    <name type="common">Chinese foxglove</name>
    <dbReference type="NCBI Taxonomy" id="99300"/>
    <lineage>
        <taxon>Eukaryota</taxon>
        <taxon>Viridiplantae</taxon>
        <taxon>Streptophyta</taxon>
        <taxon>Embryophyta</taxon>
        <taxon>Tracheophyta</taxon>
        <taxon>Spermatophyta</taxon>
        <taxon>Magnoliopsida</taxon>
        <taxon>eudicotyledons</taxon>
        <taxon>Gunneridae</taxon>
        <taxon>Pentapetalae</taxon>
        <taxon>asterids</taxon>
        <taxon>lamiids</taxon>
        <taxon>Lamiales</taxon>
        <taxon>Orobanchaceae</taxon>
        <taxon>Rehmannieae</taxon>
        <taxon>Rehmannia</taxon>
    </lineage>
</organism>
<dbReference type="SUPFAM" id="SSF51905">
    <property type="entry name" value="FAD/NAD(P)-binding domain"/>
    <property type="match status" value="1"/>
</dbReference>
<dbReference type="InterPro" id="IPR044560">
    <property type="entry name" value="MOase"/>
</dbReference>
<accession>A0ABR0W6U7</accession>
<comment type="similarity">
    <text evidence="3">Belongs to the 3-hydroxybenzoate 6-hydroxylase family.</text>
</comment>
<feature type="domain" description="FAD-binding" evidence="4">
    <location>
        <begin position="23"/>
        <end position="345"/>
    </location>
</feature>
<reference evidence="5 6" key="1">
    <citation type="journal article" date="2021" name="Comput. Struct. Biotechnol. J.">
        <title>De novo genome assembly of the potent medicinal plant Rehmannia glutinosa using nanopore technology.</title>
        <authorList>
            <person name="Ma L."/>
            <person name="Dong C."/>
            <person name="Song C."/>
            <person name="Wang X."/>
            <person name="Zheng X."/>
            <person name="Niu Y."/>
            <person name="Chen S."/>
            <person name="Feng W."/>
        </authorList>
    </citation>
    <scope>NUCLEOTIDE SEQUENCE [LARGE SCALE GENOMIC DNA]</scope>
    <source>
        <strain evidence="5">DH-2019</strain>
    </source>
</reference>
<comment type="caution">
    <text evidence="5">The sequence shown here is derived from an EMBL/GenBank/DDBJ whole genome shotgun (WGS) entry which is preliminary data.</text>
</comment>
<dbReference type="Pfam" id="PF01494">
    <property type="entry name" value="FAD_binding_3"/>
    <property type="match status" value="1"/>
</dbReference>
<protein>
    <recommendedName>
        <fullName evidence="4">FAD-binding domain-containing protein</fullName>
    </recommendedName>
</protein>
<evidence type="ECO:0000259" key="4">
    <source>
        <dbReference type="Pfam" id="PF01494"/>
    </source>
</evidence>
<sequence>MDSKANNFSTKKLKVGMETVENIVIVGAGISGLATSLGLHRLGIQSLVLESADRLRTTGFAFIMWTNAWKALDAIGIGDILRAKHNKLTGIVSTSVNSGLTTSELPFGAIDSQDNDDIWCVNRKVLLETMENELPSGTIRYSSKVVHIQIDGCFKSIHLADGTVLKTKVLIGCDGINSVVAKFLGFTKPFFVRRSAVRGYLYFEEAHGFEPKVMQFFGKGVRFGVIPCNDHGVYWFFTFSPSPGEKDIVEDPTKLKQLILSRLGKVPNKIKEVFEKTEPTNTVFSPLKSGHPWEQLWRNISNDNVCIIGDALHPMTPDIGQGGCAALEDSVVLARLLAEALKKNALSTDEENEHWRIEEALEKFARERRWRNFDLISTSYVVGYMQQSDGVVMNFLRDKIMAKYLAGLLLKKAKFDCGKLIGS</sequence>
<evidence type="ECO:0000256" key="1">
    <source>
        <dbReference type="ARBA" id="ARBA00023002"/>
    </source>
</evidence>
<keyword evidence="6" id="KW-1185">Reference proteome</keyword>
<keyword evidence="2" id="KW-0503">Monooxygenase</keyword>
<evidence type="ECO:0000313" key="5">
    <source>
        <dbReference type="EMBL" id="KAK6143357.1"/>
    </source>
</evidence>
<dbReference type="Proteomes" id="UP001318860">
    <property type="component" value="Unassembled WGS sequence"/>
</dbReference>
<dbReference type="InterPro" id="IPR036188">
    <property type="entry name" value="FAD/NAD-bd_sf"/>
</dbReference>
<dbReference type="EMBL" id="JABTTQ020000013">
    <property type="protein sequence ID" value="KAK6143357.1"/>
    <property type="molecule type" value="Genomic_DNA"/>
</dbReference>
<dbReference type="PRINTS" id="PR00420">
    <property type="entry name" value="RNGMNOXGNASE"/>
</dbReference>
<dbReference type="PANTHER" id="PTHR45934">
    <property type="entry name" value="FAD/NAD(P)-BINDING OXIDOREDUCTASE FAMILY PROTEIN"/>
    <property type="match status" value="1"/>
</dbReference>
<proteinExistence type="inferred from homology"/>
<evidence type="ECO:0000256" key="3">
    <source>
        <dbReference type="ARBA" id="ARBA00024018"/>
    </source>
</evidence>
<name>A0ABR0W6U7_REHGL</name>
<gene>
    <name evidence="5" type="ORF">DH2020_023705</name>
</gene>
<evidence type="ECO:0000313" key="6">
    <source>
        <dbReference type="Proteomes" id="UP001318860"/>
    </source>
</evidence>
<keyword evidence="1" id="KW-0560">Oxidoreductase</keyword>
<dbReference type="Gene3D" id="3.50.50.60">
    <property type="entry name" value="FAD/NAD(P)-binding domain"/>
    <property type="match status" value="1"/>
</dbReference>